<comment type="caution">
    <text evidence="4">The sequence shown here is derived from an EMBL/GenBank/DDBJ whole genome shotgun (WGS) entry which is preliminary data.</text>
</comment>
<evidence type="ECO:0000313" key="5">
    <source>
        <dbReference type="Proteomes" id="UP001162060"/>
    </source>
</evidence>
<proteinExistence type="predicted"/>
<dbReference type="Gene3D" id="3.40.50.1820">
    <property type="entry name" value="alpha/beta hydrolase"/>
    <property type="match status" value="1"/>
</dbReference>
<keyword evidence="1" id="KW-0442">Lipid degradation</keyword>
<reference evidence="4" key="1">
    <citation type="submission" date="2024-01" db="EMBL/GenBank/DDBJ databases">
        <authorList>
            <person name="Webb A."/>
        </authorList>
    </citation>
    <scope>NUCLEOTIDE SEQUENCE</scope>
    <source>
        <strain evidence="4">Pm1</strain>
    </source>
</reference>
<evidence type="ECO:0000313" key="4">
    <source>
        <dbReference type="EMBL" id="CAK7900827.1"/>
    </source>
</evidence>
<sequence length="147" mass="16376">MSYRESQADANNNDKADRNKPAVFVQHEMVASSFAWVCDSRNHSLAYVLADAGYDVWLGNNRGNTYSSSHVKYTTKDTAFWDFSWEDMGKFDVPATLNYALETSGRETLALVGYSQGSTQAFVAFAAKTRSSLDPCPIVRLWDLLPG</sequence>
<dbReference type="AlphaFoldDB" id="A0AAV1T642"/>
<evidence type="ECO:0000256" key="2">
    <source>
        <dbReference type="ARBA" id="ARBA00023098"/>
    </source>
</evidence>
<gene>
    <name evidence="4" type="ORF">PM001_LOCUS2156</name>
</gene>
<dbReference type="EMBL" id="CAKLBY020000019">
    <property type="protein sequence ID" value="CAK7900827.1"/>
    <property type="molecule type" value="Genomic_DNA"/>
</dbReference>
<evidence type="ECO:0000259" key="3">
    <source>
        <dbReference type="Pfam" id="PF00561"/>
    </source>
</evidence>
<accession>A0AAV1T642</accession>
<dbReference type="Proteomes" id="UP001162060">
    <property type="component" value="Unassembled WGS sequence"/>
</dbReference>
<feature type="domain" description="AB hydrolase-1" evidence="3">
    <location>
        <begin position="38"/>
        <end position="127"/>
    </location>
</feature>
<name>A0AAV1T642_9STRA</name>
<dbReference type="SUPFAM" id="SSF53474">
    <property type="entry name" value="alpha/beta-Hydrolases"/>
    <property type="match status" value="1"/>
</dbReference>
<dbReference type="InterPro" id="IPR000073">
    <property type="entry name" value="AB_hydrolase_1"/>
</dbReference>
<dbReference type="Pfam" id="PF00561">
    <property type="entry name" value="Abhydrolase_1"/>
    <property type="match status" value="1"/>
</dbReference>
<organism evidence="4 5">
    <name type="scientific">Peronospora matthiolae</name>
    <dbReference type="NCBI Taxonomy" id="2874970"/>
    <lineage>
        <taxon>Eukaryota</taxon>
        <taxon>Sar</taxon>
        <taxon>Stramenopiles</taxon>
        <taxon>Oomycota</taxon>
        <taxon>Peronosporomycetes</taxon>
        <taxon>Peronosporales</taxon>
        <taxon>Peronosporaceae</taxon>
        <taxon>Peronospora</taxon>
    </lineage>
</organism>
<protein>
    <recommendedName>
        <fullName evidence="3">AB hydrolase-1 domain-containing protein</fullName>
    </recommendedName>
</protein>
<dbReference type="GO" id="GO:0016042">
    <property type="term" value="P:lipid catabolic process"/>
    <property type="evidence" value="ECO:0007669"/>
    <property type="project" value="UniProtKB-KW"/>
</dbReference>
<keyword evidence="2" id="KW-0443">Lipid metabolism</keyword>
<dbReference type="PANTHER" id="PTHR11005">
    <property type="entry name" value="LYSOSOMAL ACID LIPASE-RELATED"/>
    <property type="match status" value="1"/>
</dbReference>
<dbReference type="InterPro" id="IPR029058">
    <property type="entry name" value="AB_hydrolase_fold"/>
</dbReference>
<evidence type="ECO:0000256" key="1">
    <source>
        <dbReference type="ARBA" id="ARBA00022963"/>
    </source>
</evidence>